<reference evidence="5 6" key="1">
    <citation type="journal article" date="2014" name="Nat. Commun.">
        <title>Klebsormidium flaccidum genome reveals primary factors for plant terrestrial adaptation.</title>
        <authorList>
            <person name="Hori K."/>
            <person name="Maruyama F."/>
            <person name="Fujisawa T."/>
            <person name="Togashi T."/>
            <person name="Yamamoto N."/>
            <person name="Seo M."/>
            <person name="Sato S."/>
            <person name="Yamada T."/>
            <person name="Mori H."/>
            <person name="Tajima N."/>
            <person name="Moriyama T."/>
            <person name="Ikeuchi M."/>
            <person name="Watanabe M."/>
            <person name="Wada H."/>
            <person name="Kobayashi K."/>
            <person name="Saito M."/>
            <person name="Masuda T."/>
            <person name="Sasaki-Sekimoto Y."/>
            <person name="Mashiguchi K."/>
            <person name="Awai K."/>
            <person name="Shimojima M."/>
            <person name="Masuda S."/>
            <person name="Iwai M."/>
            <person name="Nobusawa T."/>
            <person name="Narise T."/>
            <person name="Kondo S."/>
            <person name="Saito H."/>
            <person name="Sato R."/>
            <person name="Murakawa M."/>
            <person name="Ihara Y."/>
            <person name="Oshima-Yamada Y."/>
            <person name="Ohtaka K."/>
            <person name="Satoh M."/>
            <person name="Sonobe K."/>
            <person name="Ishii M."/>
            <person name="Ohtani R."/>
            <person name="Kanamori-Sato M."/>
            <person name="Honoki R."/>
            <person name="Miyazaki D."/>
            <person name="Mochizuki H."/>
            <person name="Umetsu J."/>
            <person name="Higashi K."/>
            <person name="Shibata D."/>
            <person name="Kamiya Y."/>
            <person name="Sato N."/>
            <person name="Nakamura Y."/>
            <person name="Tabata S."/>
            <person name="Ida S."/>
            <person name="Kurokawa K."/>
            <person name="Ohta H."/>
        </authorList>
    </citation>
    <scope>NUCLEOTIDE SEQUENCE [LARGE SCALE GENOMIC DNA]</scope>
    <source>
        <strain evidence="5 6">NIES-2285</strain>
    </source>
</reference>
<dbReference type="InterPro" id="IPR051091">
    <property type="entry name" value="O-Glucosyltr/Glycosyltrsf_90"/>
</dbReference>
<dbReference type="GO" id="GO:0016740">
    <property type="term" value="F:transferase activity"/>
    <property type="evidence" value="ECO:0007669"/>
    <property type="project" value="UniProtKB-KW"/>
</dbReference>
<organism evidence="5 6">
    <name type="scientific">Klebsormidium nitens</name>
    <name type="common">Green alga</name>
    <name type="synonym">Ulothrix nitens</name>
    <dbReference type="NCBI Taxonomy" id="105231"/>
    <lineage>
        <taxon>Eukaryota</taxon>
        <taxon>Viridiplantae</taxon>
        <taxon>Streptophyta</taxon>
        <taxon>Klebsormidiophyceae</taxon>
        <taxon>Klebsormidiales</taxon>
        <taxon>Klebsormidiaceae</taxon>
        <taxon>Klebsormidium</taxon>
    </lineage>
</organism>
<keyword evidence="6" id="KW-1185">Reference proteome</keyword>
<dbReference type="PANTHER" id="PTHR12203">
    <property type="entry name" value="KDEL LYS-ASP-GLU-LEU CONTAINING - RELATED"/>
    <property type="match status" value="1"/>
</dbReference>
<keyword evidence="2" id="KW-0808">Transferase</keyword>
<protein>
    <recommendedName>
        <fullName evidence="4">Glycosyl transferase CAP10 domain-containing protein</fullName>
    </recommendedName>
</protein>
<dbReference type="Pfam" id="PF05686">
    <property type="entry name" value="Glyco_transf_90"/>
    <property type="match status" value="1"/>
</dbReference>
<accession>A0A1Y1HMH0</accession>
<feature type="transmembrane region" description="Helical" evidence="3">
    <location>
        <begin position="45"/>
        <end position="66"/>
    </location>
</feature>
<dbReference type="OrthoDB" id="202415at2759"/>
<dbReference type="PANTHER" id="PTHR12203:SF35">
    <property type="entry name" value="PROTEIN O-GLUCOSYLTRANSFERASE 1"/>
    <property type="match status" value="1"/>
</dbReference>
<dbReference type="EMBL" id="DF236969">
    <property type="protein sequence ID" value="GAQ78892.1"/>
    <property type="molecule type" value="Genomic_DNA"/>
</dbReference>
<proteinExistence type="inferred from homology"/>
<dbReference type="OMA" id="NRTEPQS"/>
<gene>
    <name evidence="5" type="ORF">KFL_000200440</name>
</gene>
<dbReference type="SMART" id="SM00672">
    <property type="entry name" value="CAP10"/>
    <property type="match status" value="1"/>
</dbReference>
<feature type="domain" description="Glycosyl transferase CAP10" evidence="4">
    <location>
        <begin position="184"/>
        <end position="434"/>
    </location>
</feature>
<dbReference type="InterPro" id="IPR006598">
    <property type="entry name" value="CAP10"/>
</dbReference>
<evidence type="ECO:0000256" key="1">
    <source>
        <dbReference type="ARBA" id="ARBA00010118"/>
    </source>
</evidence>
<evidence type="ECO:0000313" key="6">
    <source>
        <dbReference type="Proteomes" id="UP000054558"/>
    </source>
</evidence>
<keyword evidence="3" id="KW-0812">Transmembrane</keyword>
<name>A0A1Y1HMH0_KLENI</name>
<keyword evidence="3" id="KW-0472">Membrane</keyword>
<keyword evidence="3" id="KW-1133">Transmembrane helix</keyword>
<evidence type="ECO:0000256" key="2">
    <source>
        <dbReference type="ARBA" id="ARBA00022679"/>
    </source>
</evidence>
<evidence type="ECO:0000259" key="4">
    <source>
        <dbReference type="SMART" id="SM00672"/>
    </source>
</evidence>
<evidence type="ECO:0000313" key="5">
    <source>
        <dbReference type="EMBL" id="GAQ78892.1"/>
    </source>
</evidence>
<dbReference type="AlphaFoldDB" id="A0A1Y1HMH0"/>
<sequence>MPSNPSKEEVAGLLAPPSYERSILAPLSLEGPDVVVQKKSSYSRYLVLAGAFLLSAIICLAIFSSASAELSATILPSELSGKLQDWKQSLRARNVTLPEESDGEDGDMRNCPAWFSSLREDFKPWSDKGGITIQDVEAAQPIAASRFQILNGSLYMENFHHCFQSRLRYSLWGLLMLLRKYPGSIPDVDFMWDCGDDPKAFRPADPGDPIPFLFNFCKLAHSIDVPFPDWSFWGWPELQILPWQNQSVKIAQGGADAGAWRQRKPTAFWKGNVWVGYGLTQNLRLELTDCRRDPVWEVEAYGQDWGAEVANGFQYSRQWQQCGWRYKVYAEGNAWSVSSKYGFACGSTMLVIEPYFEAFYSRGMAYGHNCLFVRRRPLCEALKEQIDWGNEHETEAEAIGQAGQKWILEDVRMEHVYEYMLHLLQTYAALQTFTPARSSGARLVTEADILSEAPPHEVSEYLLQETVATRPLCKLVDEKVGASIEGGRKLSQVQAALRAGRFGRERANQVELVSERDGKAGTNRRSRAWHMLESTWLSWLRTLDDNISRFFGKQNLRT</sequence>
<evidence type="ECO:0000256" key="3">
    <source>
        <dbReference type="SAM" id="Phobius"/>
    </source>
</evidence>
<dbReference type="Proteomes" id="UP000054558">
    <property type="component" value="Unassembled WGS sequence"/>
</dbReference>
<comment type="similarity">
    <text evidence="1">Belongs to the glycosyltransferase 90 family.</text>
</comment>